<feature type="compositionally biased region" description="Pro residues" evidence="1">
    <location>
        <begin position="93"/>
        <end position="103"/>
    </location>
</feature>
<feature type="compositionally biased region" description="Low complexity" evidence="1">
    <location>
        <begin position="77"/>
        <end position="92"/>
    </location>
</feature>
<sequence>PTLPPQRRAQTALFPLPSRLASVAAGTATSGGAEGGGGRPSREGGGREGGRPRQVSPQFDRRCVLDLCRCCRGCRPLSLSLSSSPLSVTPRSPSQPPPPPSPPLSLYRRSSTVQPGGC</sequence>
<feature type="region of interest" description="Disordered" evidence="1">
    <location>
        <begin position="77"/>
        <end position="118"/>
    </location>
</feature>
<evidence type="ECO:0000256" key="1">
    <source>
        <dbReference type="SAM" id="MobiDB-lite"/>
    </source>
</evidence>
<protein>
    <submittedName>
        <fullName evidence="2">Uncharacterized protein</fullName>
    </submittedName>
</protein>
<feature type="compositionally biased region" description="Basic and acidic residues" evidence="1">
    <location>
        <begin position="40"/>
        <end position="51"/>
    </location>
</feature>
<feature type="region of interest" description="Disordered" evidence="1">
    <location>
        <begin position="1"/>
        <end position="57"/>
    </location>
</feature>
<feature type="non-terminal residue" evidence="2">
    <location>
        <position position="1"/>
    </location>
</feature>
<dbReference type="AlphaFoldDB" id="W7SYQ3"/>
<reference evidence="2 3" key="1">
    <citation type="journal article" date="2014" name="Mol. Plant">
        <title>Chromosome Scale Genome Assembly and Transcriptome Profiling of Nannochloropsis gaditana in Nitrogen Depletion.</title>
        <authorList>
            <person name="Corteggiani Carpinelli E."/>
            <person name="Telatin A."/>
            <person name="Vitulo N."/>
            <person name="Forcato C."/>
            <person name="D'Angelo M."/>
            <person name="Schiavon R."/>
            <person name="Vezzi A."/>
            <person name="Giacometti G.M."/>
            <person name="Morosinotto T."/>
            <person name="Valle G."/>
        </authorList>
    </citation>
    <scope>NUCLEOTIDE SEQUENCE [LARGE SCALE GENOMIC DNA]</scope>
    <source>
        <strain evidence="2 3">B-31</strain>
    </source>
</reference>
<dbReference type="Proteomes" id="UP000019335">
    <property type="component" value="Unassembled WGS sequence"/>
</dbReference>
<evidence type="ECO:0000313" key="2">
    <source>
        <dbReference type="EMBL" id="EWM19985.1"/>
    </source>
</evidence>
<dbReference type="EMBL" id="AZIL01003541">
    <property type="protein sequence ID" value="EWM19985.1"/>
    <property type="molecule type" value="Genomic_DNA"/>
</dbReference>
<evidence type="ECO:0000313" key="3">
    <source>
        <dbReference type="Proteomes" id="UP000019335"/>
    </source>
</evidence>
<name>W7SYQ3_9STRA</name>
<organism evidence="2 3">
    <name type="scientific">Nannochloropsis gaditana</name>
    <dbReference type="NCBI Taxonomy" id="72520"/>
    <lineage>
        <taxon>Eukaryota</taxon>
        <taxon>Sar</taxon>
        <taxon>Stramenopiles</taxon>
        <taxon>Ochrophyta</taxon>
        <taxon>Eustigmatophyceae</taxon>
        <taxon>Eustigmatales</taxon>
        <taxon>Monodopsidaceae</taxon>
        <taxon>Nannochloropsis</taxon>
    </lineage>
</organism>
<comment type="caution">
    <text evidence="2">The sequence shown here is derived from an EMBL/GenBank/DDBJ whole genome shotgun (WGS) entry which is preliminary data.</text>
</comment>
<gene>
    <name evidence="2" type="ORF">Naga_102460g1</name>
</gene>
<keyword evidence="3" id="KW-1185">Reference proteome</keyword>
<accession>W7SYQ3</accession>
<proteinExistence type="predicted"/>